<dbReference type="RefSeq" id="WP_197446249.1">
    <property type="nucleotide sequence ID" value="NZ_CP036426.1"/>
</dbReference>
<dbReference type="InterPro" id="IPR034660">
    <property type="entry name" value="DinB/YfiT-like"/>
</dbReference>
<accession>A0A518H6F3</accession>
<reference evidence="2 3" key="1">
    <citation type="submission" date="2019-02" db="EMBL/GenBank/DDBJ databases">
        <title>Deep-cultivation of Planctomycetes and their phenomic and genomic characterization uncovers novel biology.</title>
        <authorList>
            <person name="Wiegand S."/>
            <person name="Jogler M."/>
            <person name="Boedeker C."/>
            <person name="Pinto D."/>
            <person name="Vollmers J."/>
            <person name="Rivas-Marin E."/>
            <person name="Kohn T."/>
            <person name="Peeters S.H."/>
            <person name="Heuer A."/>
            <person name="Rast P."/>
            <person name="Oberbeckmann S."/>
            <person name="Bunk B."/>
            <person name="Jeske O."/>
            <person name="Meyerdierks A."/>
            <person name="Storesund J.E."/>
            <person name="Kallscheuer N."/>
            <person name="Luecker S."/>
            <person name="Lage O.M."/>
            <person name="Pohl T."/>
            <person name="Merkel B.J."/>
            <person name="Hornburger P."/>
            <person name="Mueller R.-W."/>
            <person name="Bruemmer F."/>
            <person name="Labrenz M."/>
            <person name="Spormann A.M."/>
            <person name="Op den Camp H."/>
            <person name="Overmann J."/>
            <person name="Amann R."/>
            <person name="Jetten M.S.M."/>
            <person name="Mascher T."/>
            <person name="Medema M.H."/>
            <person name="Devos D.P."/>
            <person name="Kaster A.-K."/>
            <person name="Ovreas L."/>
            <person name="Rohde M."/>
            <person name="Galperin M.Y."/>
            <person name="Jogler C."/>
        </authorList>
    </citation>
    <scope>NUCLEOTIDE SEQUENCE [LARGE SCALE GENOMIC DNA]</scope>
    <source>
        <strain evidence="2 3">ElP</strain>
    </source>
</reference>
<organism evidence="2 3">
    <name type="scientific">Tautonia plasticadhaerens</name>
    <dbReference type="NCBI Taxonomy" id="2527974"/>
    <lineage>
        <taxon>Bacteria</taxon>
        <taxon>Pseudomonadati</taxon>
        <taxon>Planctomycetota</taxon>
        <taxon>Planctomycetia</taxon>
        <taxon>Isosphaerales</taxon>
        <taxon>Isosphaeraceae</taxon>
        <taxon>Tautonia</taxon>
    </lineage>
</organism>
<dbReference type="KEGG" id="tpla:ElP_43340"/>
<dbReference type="Proteomes" id="UP000317835">
    <property type="component" value="Chromosome"/>
</dbReference>
<dbReference type="AlphaFoldDB" id="A0A518H6F3"/>
<gene>
    <name evidence="2" type="ORF">ElP_43340</name>
</gene>
<protein>
    <submittedName>
        <fullName evidence="2">DinB superfamily protein</fullName>
    </submittedName>
</protein>
<evidence type="ECO:0000259" key="1">
    <source>
        <dbReference type="Pfam" id="PF12867"/>
    </source>
</evidence>
<dbReference type="EMBL" id="CP036426">
    <property type="protein sequence ID" value="QDV36410.1"/>
    <property type="molecule type" value="Genomic_DNA"/>
</dbReference>
<evidence type="ECO:0000313" key="3">
    <source>
        <dbReference type="Proteomes" id="UP000317835"/>
    </source>
</evidence>
<dbReference type="Pfam" id="PF12867">
    <property type="entry name" value="DinB_2"/>
    <property type="match status" value="1"/>
</dbReference>
<keyword evidence="3" id="KW-1185">Reference proteome</keyword>
<evidence type="ECO:0000313" key="2">
    <source>
        <dbReference type="EMBL" id="QDV36410.1"/>
    </source>
</evidence>
<sequence>MDDGSDRMSMLGDEFIAEARRQLDASAGTIRHCLAQLDDGQVWWRPREGMNSVGNLLLHLAGNLGQRFGSVIGGEPDDRDRLGEFTERGPIPKEDLIRRFEEAVGRADGVLAGLSADRLGETRRYGLLAGAVERPVLTIVLQTLTHLGGHTQEIVQLTRQQLGERYAYMQPAGVPPRPDPKS</sequence>
<name>A0A518H6F3_9BACT</name>
<feature type="domain" description="DinB-like" evidence="1">
    <location>
        <begin position="22"/>
        <end position="154"/>
    </location>
</feature>
<dbReference type="SUPFAM" id="SSF109854">
    <property type="entry name" value="DinB/YfiT-like putative metalloenzymes"/>
    <property type="match status" value="1"/>
</dbReference>
<dbReference type="InterPro" id="IPR024775">
    <property type="entry name" value="DinB-like"/>
</dbReference>
<proteinExistence type="predicted"/>
<dbReference type="Gene3D" id="1.20.120.450">
    <property type="entry name" value="dinb family like domain"/>
    <property type="match status" value="1"/>
</dbReference>